<comment type="caution">
    <text evidence="1">The sequence shown here is derived from an EMBL/GenBank/DDBJ whole genome shotgun (WGS) entry which is preliminary data.</text>
</comment>
<evidence type="ECO:0000313" key="2">
    <source>
        <dbReference type="Proteomes" id="UP001246372"/>
    </source>
</evidence>
<evidence type="ECO:0000313" key="1">
    <source>
        <dbReference type="EMBL" id="MDT9001612.1"/>
    </source>
</evidence>
<dbReference type="InterPro" id="IPR052572">
    <property type="entry name" value="UPF0153_domain"/>
</dbReference>
<proteinExistence type="predicted"/>
<dbReference type="Pfam" id="PF03692">
    <property type="entry name" value="CxxCxxCC"/>
    <property type="match status" value="1"/>
</dbReference>
<dbReference type="Proteomes" id="UP001246372">
    <property type="component" value="Unassembled WGS sequence"/>
</dbReference>
<sequence length="95" mass="10311">MNCRPHCAACCIAPSISSPIPGMPLINGVSKPAGVRCIQLDEQDRCKIFGQPERPAVCGSLQPSELMCGESREQAMRWLGWMERETAPEPPASSL</sequence>
<name>A0ABU3PHN6_9BURK</name>
<dbReference type="EMBL" id="JAVXZY010000010">
    <property type="protein sequence ID" value="MDT9001612.1"/>
    <property type="molecule type" value="Genomic_DNA"/>
</dbReference>
<keyword evidence="2" id="KW-1185">Reference proteome</keyword>
<reference evidence="1" key="1">
    <citation type="submission" date="2023-09" db="EMBL/GenBank/DDBJ databases">
        <title>Paucibacter sp. APW11 Genome sequencing and assembly.</title>
        <authorList>
            <person name="Kim I."/>
        </authorList>
    </citation>
    <scope>NUCLEOTIDE SEQUENCE</scope>
    <source>
        <strain evidence="1">APW11</strain>
    </source>
</reference>
<dbReference type="InterPro" id="IPR005358">
    <property type="entry name" value="Puta_zinc/iron-chelating_dom"/>
</dbReference>
<dbReference type="PANTHER" id="PTHR36931:SF1">
    <property type="entry name" value="UPF0153 PROTEIN YEIW"/>
    <property type="match status" value="1"/>
</dbReference>
<organism evidence="1 2">
    <name type="scientific">Roseateles aquae</name>
    <dbReference type="NCBI Taxonomy" id="3077235"/>
    <lineage>
        <taxon>Bacteria</taxon>
        <taxon>Pseudomonadati</taxon>
        <taxon>Pseudomonadota</taxon>
        <taxon>Betaproteobacteria</taxon>
        <taxon>Burkholderiales</taxon>
        <taxon>Sphaerotilaceae</taxon>
        <taxon>Roseateles</taxon>
    </lineage>
</organism>
<dbReference type="PANTHER" id="PTHR36931">
    <property type="entry name" value="UPF0153 PROTEIN YEIW"/>
    <property type="match status" value="1"/>
</dbReference>
<accession>A0ABU3PHN6</accession>
<protein>
    <submittedName>
        <fullName evidence="1">YkgJ family cysteine cluster protein</fullName>
    </submittedName>
</protein>
<gene>
    <name evidence="1" type="ORF">RQP53_20210</name>
</gene>
<dbReference type="RefSeq" id="WP_315652496.1">
    <property type="nucleotide sequence ID" value="NZ_JAVXZY010000010.1"/>
</dbReference>